<dbReference type="Proteomes" id="UP000215256">
    <property type="component" value="Chromosome 2"/>
</dbReference>
<proteinExistence type="predicted"/>
<organism evidence="1 2">
    <name type="scientific">Ochrobactrum quorumnocens</name>
    <dbReference type="NCBI Taxonomy" id="271865"/>
    <lineage>
        <taxon>Bacteria</taxon>
        <taxon>Pseudomonadati</taxon>
        <taxon>Pseudomonadota</taxon>
        <taxon>Alphaproteobacteria</taxon>
        <taxon>Hyphomicrobiales</taxon>
        <taxon>Brucellaceae</taxon>
        <taxon>Brucella/Ochrobactrum group</taxon>
        <taxon>Ochrobactrum</taxon>
    </lineage>
</organism>
<dbReference type="KEGG" id="och:CES85_4001"/>
<sequence>MSFDELTRGRYPYEENSQYVSEEDAFSYLSLARKLSKFQYNI</sequence>
<gene>
    <name evidence="1" type="ORF">CES85_4001</name>
</gene>
<reference evidence="1 2" key="1">
    <citation type="submission" date="2017-07" db="EMBL/GenBank/DDBJ databases">
        <title>Phylogenetic study on the rhizospheric bacterium Ochrobactrum sp. A44.</title>
        <authorList>
            <person name="Krzyzanowska D.M."/>
            <person name="Ossowicki A."/>
            <person name="Rajewska M."/>
            <person name="Maciag T."/>
            <person name="Kaczynski Z."/>
            <person name="Czerwicka M."/>
            <person name="Jafra S."/>
        </authorList>
    </citation>
    <scope>NUCLEOTIDE SEQUENCE [LARGE SCALE GENOMIC DNA]</scope>
    <source>
        <strain evidence="1 2">A44</strain>
    </source>
</reference>
<dbReference type="AlphaFoldDB" id="A0A248U9G8"/>
<protein>
    <submittedName>
        <fullName evidence="1">Uncharacterized protein</fullName>
    </submittedName>
</protein>
<dbReference type="EMBL" id="CP022603">
    <property type="protein sequence ID" value="ASV83222.1"/>
    <property type="molecule type" value="Genomic_DNA"/>
</dbReference>
<accession>A0A248U9G8</accession>
<evidence type="ECO:0000313" key="1">
    <source>
        <dbReference type="EMBL" id="ASV83222.1"/>
    </source>
</evidence>
<name>A0A248U9G8_9HYPH</name>
<evidence type="ECO:0000313" key="2">
    <source>
        <dbReference type="Proteomes" id="UP000215256"/>
    </source>
</evidence>